<dbReference type="Pfam" id="PF14223">
    <property type="entry name" value="Retrotran_gag_2"/>
    <property type="match status" value="1"/>
</dbReference>
<dbReference type="OrthoDB" id="1699318at2759"/>
<feature type="region of interest" description="Disordered" evidence="1">
    <location>
        <begin position="212"/>
        <end position="291"/>
    </location>
</feature>
<accession>A0A5N6LAK1</accession>
<feature type="compositionally biased region" description="Low complexity" evidence="1">
    <location>
        <begin position="263"/>
        <end position="281"/>
    </location>
</feature>
<proteinExistence type="predicted"/>
<feature type="compositionally biased region" description="Polar residues" evidence="1">
    <location>
        <begin position="309"/>
        <end position="319"/>
    </location>
</feature>
<feature type="compositionally biased region" description="Basic residues" evidence="1">
    <location>
        <begin position="252"/>
        <end position="262"/>
    </location>
</feature>
<dbReference type="EMBL" id="SZYD01002061">
    <property type="protein sequence ID" value="KAC9994828.1"/>
    <property type="molecule type" value="Genomic_DNA"/>
</dbReference>
<feature type="region of interest" description="Disordered" evidence="1">
    <location>
        <begin position="309"/>
        <end position="340"/>
    </location>
</feature>
<feature type="compositionally biased region" description="Polar residues" evidence="1">
    <location>
        <begin position="212"/>
        <end position="242"/>
    </location>
</feature>
<dbReference type="PANTHER" id="PTHR47481">
    <property type="match status" value="1"/>
</dbReference>
<feature type="compositionally biased region" description="Polar residues" evidence="1">
    <location>
        <begin position="328"/>
        <end position="340"/>
    </location>
</feature>
<evidence type="ECO:0000313" key="2">
    <source>
        <dbReference type="EMBL" id="KAC9994828.1"/>
    </source>
</evidence>
<protein>
    <recommendedName>
        <fullName evidence="4">Retrotransposon Copia-like N-terminal domain-containing protein</fullName>
    </recommendedName>
</protein>
<dbReference type="Proteomes" id="UP000326396">
    <property type="component" value="Unassembled WGS sequence"/>
</dbReference>
<keyword evidence="3" id="KW-1185">Reference proteome</keyword>
<name>A0A5N6LAK1_9ASTR</name>
<sequence length="376" mass="42543">MADQKLHPAVTVSNIRTFVPITLDNEAADYNTWSELFRIHCTVFLVADHLQPRPSTAVASSTDKEKQTAPPHTDSWERLETIVLQWIYGTISTGLLKTVIKKSTTAYDAWKAIDNLFQDNKATRALLLKQKFANTRLENFSSMHDYCQQLKVLSDQLNNVDAPVDEHDLVLQTIAGLTEQYETVGTILQNTQPLPSFFHVRSQLCMNETTKANQALHSSQQTATALHVQSQPRPPRNTNFPAPSNSSDSTRGRSRSRGRGRGRSPSQSNSSRSQTNQPNQPNHSTQPQHPYIIFPNTWATNQWASLLNNSYNPQSNTTPPCHYPSTPRPNNSPDGSVRRSQMRNCETSSFYYHVQKCPHHLMNEMEEVTRGKSRFN</sequence>
<gene>
    <name evidence="2" type="ORF">E3N88_44956</name>
</gene>
<dbReference type="AlphaFoldDB" id="A0A5N6LAK1"/>
<evidence type="ECO:0008006" key="4">
    <source>
        <dbReference type="Google" id="ProtNLM"/>
    </source>
</evidence>
<organism evidence="2 3">
    <name type="scientific">Mikania micrantha</name>
    <name type="common">bitter vine</name>
    <dbReference type="NCBI Taxonomy" id="192012"/>
    <lineage>
        <taxon>Eukaryota</taxon>
        <taxon>Viridiplantae</taxon>
        <taxon>Streptophyta</taxon>
        <taxon>Embryophyta</taxon>
        <taxon>Tracheophyta</taxon>
        <taxon>Spermatophyta</taxon>
        <taxon>Magnoliopsida</taxon>
        <taxon>eudicotyledons</taxon>
        <taxon>Gunneridae</taxon>
        <taxon>Pentapetalae</taxon>
        <taxon>asterids</taxon>
        <taxon>campanulids</taxon>
        <taxon>Asterales</taxon>
        <taxon>Asteraceae</taxon>
        <taxon>Asteroideae</taxon>
        <taxon>Heliantheae alliance</taxon>
        <taxon>Eupatorieae</taxon>
        <taxon>Mikania</taxon>
    </lineage>
</organism>
<evidence type="ECO:0000313" key="3">
    <source>
        <dbReference type="Proteomes" id="UP000326396"/>
    </source>
</evidence>
<reference evidence="2 3" key="1">
    <citation type="submission" date="2019-05" db="EMBL/GenBank/DDBJ databases">
        <title>Mikania micrantha, genome provides insights into the molecular mechanism of rapid growth.</title>
        <authorList>
            <person name="Liu B."/>
        </authorList>
    </citation>
    <scope>NUCLEOTIDE SEQUENCE [LARGE SCALE GENOMIC DNA]</scope>
    <source>
        <strain evidence="2">NLD-2019</strain>
        <tissue evidence="2">Leaf</tissue>
    </source>
</reference>
<comment type="caution">
    <text evidence="2">The sequence shown here is derived from an EMBL/GenBank/DDBJ whole genome shotgun (WGS) entry which is preliminary data.</text>
</comment>
<dbReference type="PANTHER" id="PTHR47481:SF38">
    <property type="entry name" value="POU DOMAIN, CLASS 4, TRANSCRIPTION FACTOR 1-LIKE"/>
    <property type="match status" value="1"/>
</dbReference>
<evidence type="ECO:0000256" key="1">
    <source>
        <dbReference type="SAM" id="MobiDB-lite"/>
    </source>
</evidence>